<evidence type="ECO:0000313" key="3">
    <source>
        <dbReference type="Proteomes" id="UP000183832"/>
    </source>
</evidence>
<dbReference type="Proteomes" id="UP000183832">
    <property type="component" value="Unassembled WGS sequence"/>
</dbReference>
<organism evidence="2 3">
    <name type="scientific">Clunio marinus</name>
    <dbReference type="NCBI Taxonomy" id="568069"/>
    <lineage>
        <taxon>Eukaryota</taxon>
        <taxon>Metazoa</taxon>
        <taxon>Ecdysozoa</taxon>
        <taxon>Arthropoda</taxon>
        <taxon>Hexapoda</taxon>
        <taxon>Insecta</taxon>
        <taxon>Pterygota</taxon>
        <taxon>Neoptera</taxon>
        <taxon>Endopterygota</taxon>
        <taxon>Diptera</taxon>
        <taxon>Nematocera</taxon>
        <taxon>Chironomoidea</taxon>
        <taxon>Chironomidae</taxon>
        <taxon>Clunio</taxon>
    </lineage>
</organism>
<reference evidence="2 3" key="1">
    <citation type="submission" date="2015-04" db="EMBL/GenBank/DDBJ databases">
        <authorList>
            <person name="Syromyatnikov M.Y."/>
            <person name="Popov V.N."/>
        </authorList>
    </citation>
    <scope>NUCLEOTIDE SEQUENCE [LARGE SCALE GENOMIC DNA]</scope>
</reference>
<feature type="region of interest" description="Disordered" evidence="1">
    <location>
        <begin position="46"/>
        <end position="65"/>
    </location>
</feature>
<protein>
    <submittedName>
        <fullName evidence="2">CLUMA_CG016630, isoform A</fullName>
    </submittedName>
</protein>
<keyword evidence="3" id="KW-1185">Reference proteome</keyword>
<name>A0A1J1IRX3_9DIPT</name>
<sequence>MYIVEVRSEKYDASNEQVRQLAMTVGDIKCLSSFIKSEDRLHDEHKETFSNKITDKTQKHSQQQN</sequence>
<evidence type="ECO:0000313" key="2">
    <source>
        <dbReference type="EMBL" id="CRL02989.1"/>
    </source>
</evidence>
<accession>A0A1J1IRX3</accession>
<proteinExistence type="predicted"/>
<dbReference type="AlphaFoldDB" id="A0A1J1IRX3"/>
<feature type="compositionally biased region" description="Basic and acidic residues" evidence="1">
    <location>
        <begin position="46"/>
        <end position="58"/>
    </location>
</feature>
<dbReference type="EMBL" id="CVRI01000059">
    <property type="protein sequence ID" value="CRL02989.1"/>
    <property type="molecule type" value="Genomic_DNA"/>
</dbReference>
<evidence type="ECO:0000256" key="1">
    <source>
        <dbReference type="SAM" id="MobiDB-lite"/>
    </source>
</evidence>
<dbReference type="OrthoDB" id="17912at2759"/>
<gene>
    <name evidence="2" type="ORF">CLUMA_CG016630</name>
</gene>